<feature type="transmembrane region" description="Helical" evidence="7">
    <location>
        <begin position="179"/>
        <end position="200"/>
    </location>
</feature>
<keyword evidence="6" id="KW-0813">Transport</keyword>
<keyword evidence="3 6" id="KW-0812">Transmembrane</keyword>
<dbReference type="AlphaFoldDB" id="A0A7S4GF86"/>
<reference evidence="8" key="1">
    <citation type="submission" date="2021-01" db="EMBL/GenBank/DDBJ databases">
        <authorList>
            <person name="Corre E."/>
            <person name="Pelletier E."/>
            <person name="Niang G."/>
            <person name="Scheremetjew M."/>
            <person name="Finn R."/>
            <person name="Kale V."/>
            <person name="Holt S."/>
            <person name="Cochrane G."/>
            <person name="Meng A."/>
            <person name="Brown T."/>
            <person name="Cohen L."/>
        </authorList>
    </citation>
    <scope>NUCLEOTIDE SEQUENCE</scope>
    <source>
        <strain evidence="8">CCMP1594</strain>
    </source>
</reference>
<dbReference type="EMBL" id="HBJA01135283">
    <property type="protein sequence ID" value="CAE0835188.1"/>
    <property type="molecule type" value="Transcribed_RNA"/>
</dbReference>
<dbReference type="SUPFAM" id="SSF81338">
    <property type="entry name" value="Aquaporin-like"/>
    <property type="match status" value="1"/>
</dbReference>
<protein>
    <recommendedName>
        <fullName evidence="9">Aquaporin</fullName>
    </recommendedName>
</protein>
<name>A0A7S4GF86_9EUGL</name>
<feature type="transmembrane region" description="Helical" evidence="7">
    <location>
        <begin position="228"/>
        <end position="247"/>
    </location>
</feature>
<organism evidence="8">
    <name type="scientific">Eutreptiella gymnastica</name>
    <dbReference type="NCBI Taxonomy" id="73025"/>
    <lineage>
        <taxon>Eukaryota</taxon>
        <taxon>Discoba</taxon>
        <taxon>Euglenozoa</taxon>
        <taxon>Euglenida</taxon>
        <taxon>Spirocuta</taxon>
        <taxon>Euglenophyceae</taxon>
        <taxon>Eutreptiales</taxon>
        <taxon>Eutreptiaceae</taxon>
        <taxon>Eutreptiella</taxon>
    </lineage>
</organism>
<dbReference type="Gene3D" id="1.20.1080.10">
    <property type="entry name" value="Glycerol uptake facilitator protein"/>
    <property type="match status" value="1"/>
</dbReference>
<evidence type="ECO:0000256" key="5">
    <source>
        <dbReference type="ARBA" id="ARBA00023136"/>
    </source>
</evidence>
<evidence type="ECO:0000313" key="8">
    <source>
        <dbReference type="EMBL" id="CAE0835188.1"/>
    </source>
</evidence>
<keyword evidence="5 7" id="KW-0472">Membrane</keyword>
<comment type="subcellular location">
    <subcellularLocation>
        <location evidence="1">Membrane</location>
        <topology evidence="1">Multi-pass membrane protein</topology>
    </subcellularLocation>
</comment>
<dbReference type="PANTHER" id="PTHR19139:SF199">
    <property type="entry name" value="MIP17260P"/>
    <property type="match status" value="1"/>
</dbReference>
<dbReference type="InterPro" id="IPR023271">
    <property type="entry name" value="Aquaporin-like"/>
</dbReference>
<feature type="transmembrane region" description="Helical" evidence="7">
    <location>
        <begin position="103"/>
        <end position="124"/>
    </location>
</feature>
<evidence type="ECO:0000256" key="2">
    <source>
        <dbReference type="ARBA" id="ARBA00006175"/>
    </source>
</evidence>
<evidence type="ECO:0000256" key="1">
    <source>
        <dbReference type="ARBA" id="ARBA00004141"/>
    </source>
</evidence>
<dbReference type="GO" id="GO:0005886">
    <property type="term" value="C:plasma membrane"/>
    <property type="evidence" value="ECO:0007669"/>
    <property type="project" value="TreeGrafter"/>
</dbReference>
<feature type="transmembrane region" description="Helical" evidence="7">
    <location>
        <begin position="301"/>
        <end position="325"/>
    </location>
</feature>
<dbReference type="PRINTS" id="PR00783">
    <property type="entry name" value="MINTRINSICP"/>
</dbReference>
<accession>A0A7S4GF86</accession>
<dbReference type="Pfam" id="PF00230">
    <property type="entry name" value="MIP"/>
    <property type="match status" value="1"/>
</dbReference>
<gene>
    <name evidence="8" type="ORF">EGYM00163_LOCUS46496</name>
</gene>
<dbReference type="GO" id="GO:0015250">
    <property type="term" value="F:water channel activity"/>
    <property type="evidence" value="ECO:0007669"/>
    <property type="project" value="TreeGrafter"/>
</dbReference>
<dbReference type="PANTHER" id="PTHR19139">
    <property type="entry name" value="AQUAPORIN TRANSPORTER"/>
    <property type="match status" value="1"/>
</dbReference>
<dbReference type="InterPro" id="IPR034294">
    <property type="entry name" value="Aquaporin_transptr"/>
</dbReference>
<evidence type="ECO:0000256" key="4">
    <source>
        <dbReference type="ARBA" id="ARBA00022989"/>
    </source>
</evidence>
<proteinExistence type="inferred from homology"/>
<sequence>MDQYYNAPYIDPLYATAPVATPPVMEAYMPSYSTFPAPMPASSSAPMSGFPPPPPFMDMMHYPVGFEPTNRQLMDAILDLKSRLAGDENKEEQNKWLQLARDCFIEFLATGMFILAALSVPILGAAGTAAGIRTIGVSFGFGFTITILVAVASRFSGAHLNPAVTWGLFLAQRIGALRLLYIPCQMVGAITGAAILYGIVHDLDTTTYPEVPFLAVNRVMPGFSRGEALGYEIIFTCLLLTVVLAVTHGKAQFGRASMAPFHIGYAVFIAHMVMVPVDNCSINPARSFGPAVIANYWSDQWIFWVGPLTGATVAGLFNGVLWKLFHGKPVKPAKLLE</sequence>
<evidence type="ECO:0000256" key="3">
    <source>
        <dbReference type="ARBA" id="ARBA00022692"/>
    </source>
</evidence>
<evidence type="ECO:0000256" key="7">
    <source>
        <dbReference type="SAM" id="Phobius"/>
    </source>
</evidence>
<dbReference type="InterPro" id="IPR000425">
    <property type="entry name" value="MIP"/>
</dbReference>
<evidence type="ECO:0008006" key="9">
    <source>
        <dbReference type="Google" id="ProtNLM"/>
    </source>
</evidence>
<keyword evidence="4 7" id="KW-1133">Transmembrane helix</keyword>
<feature type="transmembrane region" description="Helical" evidence="7">
    <location>
        <begin position="130"/>
        <end position="152"/>
    </location>
</feature>
<evidence type="ECO:0000256" key="6">
    <source>
        <dbReference type="RuleBase" id="RU000477"/>
    </source>
</evidence>
<comment type="similarity">
    <text evidence="2 6">Belongs to the MIP/aquaporin (TC 1.A.8) family.</text>
</comment>
<feature type="transmembrane region" description="Helical" evidence="7">
    <location>
        <begin position="259"/>
        <end position="277"/>
    </location>
</feature>